<dbReference type="AlphaFoldDB" id="A0A1Q8QWK8"/>
<comment type="caution">
    <text evidence="1">The sequence shown here is derived from an EMBL/GenBank/DDBJ whole genome shotgun (WGS) entry which is preliminary data.</text>
</comment>
<gene>
    <name evidence="1" type="ORF">DSOL_2409</name>
</gene>
<keyword evidence="2" id="KW-1185">Reference proteome</keyword>
<dbReference type="Proteomes" id="UP000186102">
    <property type="component" value="Unassembled WGS sequence"/>
</dbReference>
<reference evidence="1 2" key="1">
    <citation type="submission" date="2016-09" db="EMBL/GenBank/DDBJ databases">
        <title>Complete genome of Desulfosporosinus sp. OL.</title>
        <authorList>
            <person name="Mardanov A."/>
            <person name="Beletsky A."/>
            <person name="Panova A."/>
            <person name="Karnachuk O."/>
            <person name="Ravin N."/>
        </authorList>
    </citation>
    <scope>NUCLEOTIDE SEQUENCE [LARGE SCALE GENOMIC DNA]</scope>
    <source>
        <strain evidence="1 2">OL</strain>
    </source>
</reference>
<dbReference type="STRING" id="1888891.DSOL_2409"/>
<evidence type="ECO:0000313" key="2">
    <source>
        <dbReference type="Proteomes" id="UP000186102"/>
    </source>
</evidence>
<organism evidence="1 2">
    <name type="scientific">Desulfosporosinus metallidurans</name>
    <dbReference type="NCBI Taxonomy" id="1888891"/>
    <lineage>
        <taxon>Bacteria</taxon>
        <taxon>Bacillati</taxon>
        <taxon>Bacillota</taxon>
        <taxon>Clostridia</taxon>
        <taxon>Eubacteriales</taxon>
        <taxon>Desulfitobacteriaceae</taxon>
        <taxon>Desulfosporosinus</taxon>
    </lineage>
</organism>
<proteinExistence type="predicted"/>
<protein>
    <submittedName>
        <fullName evidence="1">Uncharacterized protein</fullName>
    </submittedName>
</protein>
<evidence type="ECO:0000313" key="1">
    <source>
        <dbReference type="EMBL" id="OLN31721.1"/>
    </source>
</evidence>
<name>A0A1Q8QWK8_9FIRM</name>
<dbReference type="EMBL" id="MLBF01000015">
    <property type="protein sequence ID" value="OLN31721.1"/>
    <property type="molecule type" value="Genomic_DNA"/>
</dbReference>
<sequence>MPHALEHHHRQFDLLVPHRIAVFRQELPEYGFNQNLGLWWQHKLIYLAVKYLFNKARIVCFGEHSSAGCHHNRLLGGIVQHGVCKSFSRKSQIDNIPAVQGKEITAVSLYFSGQDVLFQNGIVSRRYIKHFSSPLYSRNYENAWRQNGAPEHHRFWKNIKASIALNSGAIVLQSNKNGKNEECIILVHNVPDTGDVLGCSLLESNISAGMGISFQPKPT</sequence>
<accession>A0A1Q8QWK8</accession>